<organism evidence="1 2">
    <name type="scientific">Pleurotus cornucopiae</name>
    <name type="common">Cornucopia mushroom</name>
    <dbReference type="NCBI Taxonomy" id="5321"/>
    <lineage>
        <taxon>Eukaryota</taxon>
        <taxon>Fungi</taxon>
        <taxon>Dikarya</taxon>
        <taxon>Basidiomycota</taxon>
        <taxon>Agaricomycotina</taxon>
        <taxon>Agaricomycetes</taxon>
        <taxon>Agaricomycetidae</taxon>
        <taxon>Agaricales</taxon>
        <taxon>Pleurotineae</taxon>
        <taxon>Pleurotaceae</taxon>
        <taxon>Pleurotus</taxon>
    </lineage>
</organism>
<accession>A0ACB7IRW7</accession>
<protein>
    <submittedName>
        <fullName evidence="1">Uncharacterized protein</fullName>
    </submittedName>
</protein>
<reference evidence="1 2" key="1">
    <citation type="journal article" date="2021" name="Appl. Environ. Microbiol.">
        <title>Genetic linkage and physical mapping for an oyster mushroom Pleurotus cornucopiae and QTL analysis for the trait cap color.</title>
        <authorList>
            <person name="Zhang Y."/>
            <person name="Gao W."/>
            <person name="Sonnenberg A."/>
            <person name="Chen Q."/>
            <person name="Zhang J."/>
            <person name="Huang C."/>
        </authorList>
    </citation>
    <scope>NUCLEOTIDE SEQUENCE [LARGE SCALE GENOMIC DNA]</scope>
    <source>
        <strain evidence="1">CCMSSC00406</strain>
    </source>
</reference>
<evidence type="ECO:0000313" key="2">
    <source>
        <dbReference type="Proteomes" id="UP000824881"/>
    </source>
</evidence>
<dbReference type="EMBL" id="WQMT02000007">
    <property type="protein sequence ID" value="KAG9221002.1"/>
    <property type="molecule type" value="Genomic_DNA"/>
</dbReference>
<keyword evidence="2" id="KW-1185">Reference proteome</keyword>
<dbReference type="Proteomes" id="UP000824881">
    <property type="component" value="Unassembled WGS sequence"/>
</dbReference>
<sequence>MSPHYDFVVVGGGTAGNSLNPVDLTKAYKLSRSHFSMFLYSPLRGSSGTTQRLHKLPLRGGLFPIPGTRFRRLFFYGMTFTRGSAEDYDKIANITGDKGWSWNRLQHYIKKHERWSSPAASPMFYDPSVHGFHGMTELTLSRIPHSIDDIILNATQVNKQFPFNVDYNSGKSLGFGNAQ</sequence>
<name>A0ACB7IRW7_PLECO</name>
<proteinExistence type="predicted"/>
<evidence type="ECO:0000313" key="1">
    <source>
        <dbReference type="EMBL" id="KAG9221002.1"/>
    </source>
</evidence>
<gene>
    <name evidence="1" type="ORF">CCMSSC00406_0002398</name>
</gene>
<comment type="caution">
    <text evidence="1">The sequence shown here is derived from an EMBL/GenBank/DDBJ whole genome shotgun (WGS) entry which is preliminary data.</text>
</comment>